<dbReference type="InterPro" id="IPR013856">
    <property type="entry name" value="Peptidase_M4_domain"/>
</dbReference>
<protein>
    <recommendedName>
        <fullName evidence="9">Neutral metalloproteinase</fullName>
        <ecNumber evidence="9">3.4.24.-</ecNumber>
    </recommendedName>
</protein>
<dbReference type="RefSeq" id="WP_166192646.1">
    <property type="nucleotide sequence ID" value="NZ_JAAOIV010000001.1"/>
</dbReference>
<keyword evidence="6 9" id="KW-0862">Zinc</keyword>
<dbReference type="InterPro" id="IPR027268">
    <property type="entry name" value="Peptidase_M4/M1_CTD_sf"/>
</dbReference>
<feature type="region of interest" description="Disordered" evidence="10">
    <location>
        <begin position="231"/>
        <end position="257"/>
    </location>
</feature>
<feature type="chain" id="PRO_5038167710" description="Neutral metalloproteinase" evidence="9">
    <location>
        <begin position="28"/>
        <end position="526"/>
    </location>
</feature>
<evidence type="ECO:0000313" key="14">
    <source>
        <dbReference type="EMBL" id="NHN54585.1"/>
    </source>
</evidence>
<feature type="domain" description="Peptidase M4 C-terminal" evidence="12">
    <location>
        <begin position="343"/>
        <end position="517"/>
    </location>
</feature>
<keyword evidence="9" id="KW-0964">Secreted</keyword>
<feature type="domain" description="Peptidase M4" evidence="11">
    <location>
        <begin position="198"/>
        <end position="340"/>
    </location>
</feature>
<dbReference type="Pfam" id="PF02868">
    <property type="entry name" value="Peptidase_M4_C"/>
    <property type="match status" value="1"/>
</dbReference>
<dbReference type="CDD" id="cd09597">
    <property type="entry name" value="M4_TLP"/>
    <property type="match status" value="1"/>
</dbReference>
<dbReference type="GO" id="GO:0006508">
    <property type="term" value="P:proteolysis"/>
    <property type="evidence" value="ECO:0007669"/>
    <property type="project" value="UniProtKB-KW"/>
</dbReference>
<evidence type="ECO:0000256" key="10">
    <source>
        <dbReference type="SAM" id="MobiDB-lite"/>
    </source>
</evidence>
<dbReference type="InterPro" id="IPR050728">
    <property type="entry name" value="Zinc_Metalloprotease_M4"/>
</dbReference>
<dbReference type="Gene3D" id="3.10.170.10">
    <property type="match status" value="1"/>
</dbReference>
<evidence type="ECO:0000313" key="15">
    <source>
        <dbReference type="Proteomes" id="UP000744769"/>
    </source>
</evidence>
<dbReference type="EC" id="3.4.24.-" evidence="9"/>
<evidence type="ECO:0000256" key="8">
    <source>
        <dbReference type="PIRSR" id="PIRSR623612-1"/>
    </source>
</evidence>
<dbReference type="Gene3D" id="1.10.390.10">
    <property type="entry name" value="Neutral Protease Domain 2"/>
    <property type="match status" value="1"/>
</dbReference>
<evidence type="ECO:0000256" key="7">
    <source>
        <dbReference type="ARBA" id="ARBA00023049"/>
    </source>
</evidence>
<dbReference type="GO" id="GO:0046872">
    <property type="term" value="F:metal ion binding"/>
    <property type="evidence" value="ECO:0007669"/>
    <property type="project" value="UniProtKB-UniRule"/>
</dbReference>
<dbReference type="Pfam" id="PF07504">
    <property type="entry name" value="FTP"/>
    <property type="match status" value="1"/>
</dbReference>
<dbReference type="PRINTS" id="PR00730">
    <property type="entry name" value="THERMOLYSIN"/>
</dbReference>
<accession>A0A967E8V9</accession>
<comment type="function">
    <text evidence="9">Extracellular zinc metalloprotease.</text>
</comment>
<evidence type="ECO:0000259" key="11">
    <source>
        <dbReference type="Pfam" id="PF01447"/>
    </source>
</evidence>
<evidence type="ECO:0000259" key="13">
    <source>
        <dbReference type="Pfam" id="PF07504"/>
    </source>
</evidence>
<dbReference type="GO" id="GO:0005576">
    <property type="term" value="C:extracellular region"/>
    <property type="evidence" value="ECO:0007669"/>
    <property type="project" value="UniProtKB-SubCell"/>
</dbReference>
<evidence type="ECO:0000256" key="4">
    <source>
        <dbReference type="ARBA" id="ARBA00022729"/>
    </source>
</evidence>
<feature type="domain" description="FTP" evidence="13">
    <location>
        <begin position="61"/>
        <end position="106"/>
    </location>
</feature>
<evidence type="ECO:0000256" key="5">
    <source>
        <dbReference type="ARBA" id="ARBA00022801"/>
    </source>
</evidence>
<dbReference type="PANTHER" id="PTHR33794:SF1">
    <property type="entry name" value="BACILLOLYSIN"/>
    <property type="match status" value="1"/>
</dbReference>
<proteinExistence type="inferred from homology"/>
<evidence type="ECO:0000256" key="3">
    <source>
        <dbReference type="ARBA" id="ARBA00022723"/>
    </source>
</evidence>
<comment type="subcellular location">
    <subcellularLocation>
        <location evidence="9">Secreted</location>
    </subcellularLocation>
</comment>
<keyword evidence="15" id="KW-1185">Reference proteome</keyword>
<dbReference type="InterPro" id="IPR023612">
    <property type="entry name" value="Peptidase_M4"/>
</dbReference>
<dbReference type="GO" id="GO:0004222">
    <property type="term" value="F:metalloendopeptidase activity"/>
    <property type="evidence" value="ECO:0007669"/>
    <property type="project" value="UniProtKB-UniRule"/>
</dbReference>
<evidence type="ECO:0000259" key="12">
    <source>
        <dbReference type="Pfam" id="PF02868"/>
    </source>
</evidence>
<reference evidence="14" key="1">
    <citation type="submission" date="2020-03" db="EMBL/GenBank/DDBJ databases">
        <title>Draft sequencing of Calidifontibacter sp. DB0510.</title>
        <authorList>
            <person name="Kim D.-U."/>
        </authorList>
    </citation>
    <scope>NUCLEOTIDE SEQUENCE</scope>
    <source>
        <strain evidence="14">DB0510</strain>
    </source>
</reference>
<dbReference type="Gene3D" id="3.10.450.40">
    <property type="match status" value="1"/>
</dbReference>
<keyword evidence="5 9" id="KW-0378">Hydrolase</keyword>
<keyword evidence="4 9" id="KW-0732">Signal</keyword>
<dbReference type="AlphaFoldDB" id="A0A967E8V9"/>
<gene>
    <name evidence="14" type="ORF">G9U51_02170</name>
</gene>
<dbReference type="Pfam" id="PF01447">
    <property type="entry name" value="Peptidase_M4"/>
    <property type="match status" value="1"/>
</dbReference>
<evidence type="ECO:0000256" key="6">
    <source>
        <dbReference type="ARBA" id="ARBA00022833"/>
    </source>
</evidence>
<feature type="active site" evidence="8">
    <location>
        <position position="333"/>
    </location>
</feature>
<dbReference type="PANTHER" id="PTHR33794">
    <property type="entry name" value="BACILLOLYSIN"/>
    <property type="match status" value="1"/>
</dbReference>
<sequence>MSRAAGFGVLAAGMVATAASLSPSADAAAPTTGAAQVRAMSAATSSADAIARQLNLSGDEALQPMNVYVDRDGTRYTHYNRTFRGLRVIGGDLIVTTAPNGTVRQAKKNGTGKVAVASTTPKLAKSTALAKGRGASKAASVSAVSGTLVVYAGSGQPRLAYEVVTTGVKADQTPSRLLTYVDAASGAVLASNEQIADGTGKGIYVGQVTIGTSGSAGAYKMVDARSNSVADMQNRTGGKGTILTDPDDVWGNGTNSDRASAGVDAQYGAETTYDYYDKVQGRAGIWGTGKGAPSRVHYGNNYANAFWDGTQMTYGDGANNANPLVELDVAGHEMSHGVTENTAGLVYSGDPGGLNEATSDIFGTAVEWYANNPNDVPDYLIGEEINLNGNGTPLRYMDKPSKDGRSYDCWSPAVASANPHYSSGPLNHWFYLASEGSGAKTINGVNYNSPTCNGAAVTGAGRSVAEKVWFRTLSTKLTSNSTYLDAREGAITSAKELYGVGSTQCVAVENAFNAISVPKGTATCSA</sequence>
<organism evidence="14 15">
    <name type="scientific">Metallococcus carri</name>
    <dbReference type="NCBI Taxonomy" id="1656884"/>
    <lineage>
        <taxon>Bacteria</taxon>
        <taxon>Bacillati</taxon>
        <taxon>Actinomycetota</taxon>
        <taxon>Actinomycetes</taxon>
        <taxon>Micrococcales</taxon>
        <taxon>Dermacoccaceae</taxon>
        <taxon>Metallococcus</taxon>
    </lineage>
</organism>
<keyword evidence="2 9" id="KW-0645">Protease</keyword>
<comment type="caution">
    <text evidence="14">The sequence shown here is derived from an EMBL/GenBank/DDBJ whole genome shotgun (WGS) entry which is preliminary data.</text>
</comment>
<name>A0A967E8V9_9MICO</name>
<dbReference type="Proteomes" id="UP000744769">
    <property type="component" value="Unassembled WGS sequence"/>
</dbReference>
<evidence type="ECO:0000256" key="9">
    <source>
        <dbReference type="RuleBase" id="RU366073"/>
    </source>
</evidence>
<comment type="similarity">
    <text evidence="1 9">Belongs to the peptidase M4 family.</text>
</comment>
<keyword evidence="3" id="KW-0479">Metal-binding</keyword>
<feature type="signal peptide" evidence="9">
    <location>
        <begin position="1"/>
        <end position="27"/>
    </location>
</feature>
<evidence type="ECO:0000256" key="1">
    <source>
        <dbReference type="ARBA" id="ARBA00009388"/>
    </source>
</evidence>
<dbReference type="SUPFAM" id="SSF55486">
    <property type="entry name" value="Metalloproteases ('zincins'), catalytic domain"/>
    <property type="match status" value="1"/>
</dbReference>
<dbReference type="InterPro" id="IPR011096">
    <property type="entry name" value="FTP_domain"/>
</dbReference>
<comment type="cofactor">
    <cofactor evidence="9">
        <name>Zn(2+)</name>
        <dbReference type="ChEBI" id="CHEBI:29105"/>
    </cofactor>
</comment>
<dbReference type="EMBL" id="JAAOIV010000001">
    <property type="protein sequence ID" value="NHN54585.1"/>
    <property type="molecule type" value="Genomic_DNA"/>
</dbReference>
<keyword evidence="7 9" id="KW-0482">Metalloprotease</keyword>
<feature type="active site" description="Proton donor" evidence="8">
    <location>
        <position position="420"/>
    </location>
</feature>
<dbReference type="Gene3D" id="3.10.450.490">
    <property type="match status" value="1"/>
</dbReference>
<dbReference type="InterPro" id="IPR001570">
    <property type="entry name" value="Peptidase_M4_C_domain"/>
</dbReference>
<evidence type="ECO:0000256" key="2">
    <source>
        <dbReference type="ARBA" id="ARBA00022670"/>
    </source>
</evidence>